<keyword evidence="2" id="KW-1185">Reference proteome</keyword>
<name>A0A919WDA2_9ACTN</name>
<dbReference type="EMBL" id="BOQN01000177">
    <property type="protein sequence ID" value="GIM98046.1"/>
    <property type="molecule type" value="Genomic_DNA"/>
</dbReference>
<reference evidence="1 2" key="1">
    <citation type="submission" date="2021-03" db="EMBL/GenBank/DDBJ databases">
        <title>Whole genome shotgun sequence of Actinoplanes toevensis NBRC 105298.</title>
        <authorList>
            <person name="Komaki H."/>
            <person name="Tamura T."/>
        </authorList>
    </citation>
    <scope>NUCLEOTIDE SEQUENCE [LARGE SCALE GENOMIC DNA]</scope>
    <source>
        <strain evidence="1 2">NBRC 105298</strain>
    </source>
</reference>
<dbReference type="Proteomes" id="UP000677082">
    <property type="component" value="Unassembled WGS sequence"/>
</dbReference>
<comment type="caution">
    <text evidence="1">The sequence shown here is derived from an EMBL/GenBank/DDBJ whole genome shotgun (WGS) entry which is preliminary data.</text>
</comment>
<organism evidence="1 2">
    <name type="scientific">Paractinoplanes toevensis</name>
    <dbReference type="NCBI Taxonomy" id="571911"/>
    <lineage>
        <taxon>Bacteria</taxon>
        <taxon>Bacillati</taxon>
        <taxon>Actinomycetota</taxon>
        <taxon>Actinomycetes</taxon>
        <taxon>Micromonosporales</taxon>
        <taxon>Micromonosporaceae</taxon>
        <taxon>Paractinoplanes</taxon>
    </lineage>
</organism>
<protein>
    <submittedName>
        <fullName evidence="1">Uncharacterized protein</fullName>
    </submittedName>
</protein>
<dbReference type="AlphaFoldDB" id="A0A919WDA2"/>
<evidence type="ECO:0000313" key="2">
    <source>
        <dbReference type="Proteomes" id="UP000677082"/>
    </source>
</evidence>
<evidence type="ECO:0000313" key="1">
    <source>
        <dbReference type="EMBL" id="GIM98046.1"/>
    </source>
</evidence>
<accession>A0A919WDA2</accession>
<sequence length="272" mass="29078">MPVRFTAAPSASYRVRRPLSTAELDTVRQHLHADVPDPQELLNTVVAAVFTALLTDVGETYPDHEPDPRFERGLYAIPISQWTAICLALTSRAATWGPTTTVEMDFAALMPSAYDDPTATTPDLGPPEQPASSIHIEVTREAADTIAACGRHIAALAYAYGGLDLSFIAAADTWSEQLTRLLSAPAGTRVVLHADGPLSLLVSTGNGDQSRITFRPSPTRCIAAGRCQAVATTTGGVVLWQPDQPGAVVLDHEHEPDAALDRPRPGTWITQP</sequence>
<proteinExistence type="predicted"/>
<dbReference type="RefSeq" id="WP_213013666.1">
    <property type="nucleotide sequence ID" value="NZ_BOQN01000177.1"/>
</dbReference>
<gene>
    <name evidence="1" type="ORF">Ato02nite_098390</name>
</gene>